<protein>
    <submittedName>
        <fullName evidence="4">Site-specific integrase</fullName>
    </submittedName>
</protein>
<comment type="caution">
    <text evidence="4">The sequence shown here is derived from an EMBL/GenBank/DDBJ whole genome shotgun (WGS) entry which is preliminary data.</text>
</comment>
<sequence length="431" mass="49497">MAKGSVRKKGKKWYYRFYVEDASGNSVQREFPGSESKSETEAMLRKAMANYEEKQFVAKSENLTLAGLLDKWIEEELKPGSLSNGTVAAYIDTARRIKKHPIADRKLKKITPDHLQSYLDLLSLGGEWPDGTVRKALSSGSMRQYSAVLQGAFRFAVFPKQYLSFNPMQYIVYRKRTEDYDLFSEDGAEEDIPIIPTISYEQFLELNEMLFKKKNPALLPIQIAYYTGLRIGEVCSLTWQDIDLKEQRLTVRRSIRYNSARHRTEIGTTKRKKIRSVDFCNTLAEILKEAKKTQMLDRLACGPLYSQNYYLTIEEKNRTYYEVYSLPVSEHPPEGYQAISFVCVRQDGRYESPATVSNVCQVAKKRVDGMESFHFHQLRHTFTSNLLSYGAAPKDVQELLGHSDVTTTMNIYAHASREAKRDAAKLLDKVQ</sequence>
<evidence type="ECO:0000313" key="5">
    <source>
        <dbReference type="Proteomes" id="UP000787672"/>
    </source>
</evidence>
<dbReference type="PROSITE" id="PS51898">
    <property type="entry name" value="TYR_RECOMBINASE"/>
    <property type="match status" value="1"/>
</dbReference>
<dbReference type="InterPro" id="IPR050090">
    <property type="entry name" value="Tyrosine_recombinase_XerCD"/>
</dbReference>
<keyword evidence="1" id="KW-0238">DNA-binding</keyword>
<reference evidence="4 5" key="1">
    <citation type="submission" date="2021-06" db="EMBL/GenBank/DDBJ databases">
        <authorList>
            <person name="Sun Q."/>
            <person name="Li D."/>
        </authorList>
    </citation>
    <scope>NUCLEOTIDE SEQUENCE [LARGE SCALE GENOMIC DNA]</scope>
    <source>
        <strain evidence="4 5">MSJ-2</strain>
    </source>
</reference>
<dbReference type="PROSITE" id="PS51900">
    <property type="entry name" value="CB"/>
    <property type="match status" value="1"/>
</dbReference>
<gene>
    <name evidence="4" type="ORF">KQI82_00770</name>
</gene>
<dbReference type="InterPro" id="IPR044068">
    <property type="entry name" value="CB"/>
</dbReference>
<accession>A0ABS6F719</accession>
<dbReference type="InterPro" id="IPR002104">
    <property type="entry name" value="Integrase_catalytic"/>
</dbReference>
<dbReference type="EMBL" id="JAHLQN010000001">
    <property type="protein sequence ID" value="MBU5625466.1"/>
    <property type="molecule type" value="Genomic_DNA"/>
</dbReference>
<dbReference type="CDD" id="cd01189">
    <property type="entry name" value="INT_ICEBs1_C_like"/>
    <property type="match status" value="1"/>
</dbReference>
<proteinExistence type="predicted"/>
<dbReference type="PANTHER" id="PTHR30349:SF64">
    <property type="entry name" value="PROPHAGE INTEGRASE INTD-RELATED"/>
    <property type="match status" value="1"/>
</dbReference>
<evidence type="ECO:0000256" key="1">
    <source>
        <dbReference type="PROSITE-ProRule" id="PRU01248"/>
    </source>
</evidence>
<dbReference type="Pfam" id="PF00589">
    <property type="entry name" value="Phage_integrase"/>
    <property type="match status" value="1"/>
</dbReference>
<evidence type="ECO:0000259" key="3">
    <source>
        <dbReference type="PROSITE" id="PS51900"/>
    </source>
</evidence>
<dbReference type="PANTHER" id="PTHR30349">
    <property type="entry name" value="PHAGE INTEGRASE-RELATED"/>
    <property type="match status" value="1"/>
</dbReference>
<feature type="domain" description="Tyr recombinase" evidence="2">
    <location>
        <begin position="193"/>
        <end position="425"/>
    </location>
</feature>
<organism evidence="4 5">
    <name type="scientific">Dysosmobacter acutus</name>
    <dbReference type="NCBI Taxonomy" id="2841504"/>
    <lineage>
        <taxon>Bacteria</taxon>
        <taxon>Bacillati</taxon>
        <taxon>Bacillota</taxon>
        <taxon>Clostridia</taxon>
        <taxon>Eubacteriales</taxon>
        <taxon>Oscillospiraceae</taxon>
        <taxon>Dysosmobacter</taxon>
    </lineage>
</organism>
<evidence type="ECO:0000313" key="4">
    <source>
        <dbReference type="EMBL" id="MBU5625466.1"/>
    </source>
</evidence>
<name>A0ABS6F719_9FIRM</name>
<feature type="domain" description="Core-binding (CB)" evidence="3">
    <location>
        <begin position="63"/>
        <end position="157"/>
    </location>
</feature>
<dbReference type="Proteomes" id="UP000787672">
    <property type="component" value="Unassembled WGS sequence"/>
</dbReference>
<evidence type="ECO:0000259" key="2">
    <source>
        <dbReference type="PROSITE" id="PS51898"/>
    </source>
</evidence>
<keyword evidence="5" id="KW-1185">Reference proteome</keyword>
<dbReference type="RefSeq" id="WP_216557326.1">
    <property type="nucleotide sequence ID" value="NZ_JAHLQN010000001.1"/>
</dbReference>